<keyword evidence="3" id="KW-1185">Reference proteome</keyword>
<protein>
    <submittedName>
        <fullName evidence="4">Uncharacterized protein</fullName>
    </submittedName>
</protein>
<name>A0A914D7D0_9BILA</name>
<keyword evidence="2" id="KW-1133">Transmembrane helix</keyword>
<reference evidence="4" key="1">
    <citation type="submission" date="2022-11" db="UniProtKB">
        <authorList>
            <consortium name="WormBaseParasite"/>
        </authorList>
    </citation>
    <scope>IDENTIFICATION</scope>
</reference>
<feature type="transmembrane region" description="Helical" evidence="2">
    <location>
        <begin position="6"/>
        <end position="27"/>
    </location>
</feature>
<evidence type="ECO:0000313" key="4">
    <source>
        <dbReference type="WBParaSite" id="ACRNAN_scaffold193.g13118.t1"/>
    </source>
</evidence>
<organism evidence="3 4">
    <name type="scientific">Acrobeloides nanus</name>
    <dbReference type="NCBI Taxonomy" id="290746"/>
    <lineage>
        <taxon>Eukaryota</taxon>
        <taxon>Metazoa</taxon>
        <taxon>Ecdysozoa</taxon>
        <taxon>Nematoda</taxon>
        <taxon>Chromadorea</taxon>
        <taxon>Rhabditida</taxon>
        <taxon>Tylenchina</taxon>
        <taxon>Cephalobomorpha</taxon>
        <taxon>Cephaloboidea</taxon>
        <taxon>Cephalobidae</taxon>
        <taxon>Acrobeloides</taxon>
    </lineage>
</organism>
<keyword evidence="2" id="KW-0472">Membrane</keyword>
<evidence type="ECO:0000256" key="1">
    <source>
        <dbReference type="SAM" id="MobiDB-lite"/>
    </source>
</evidence>
<dbReference type="AlphaFoldDB" id="A0A914D7D0"/>
<feature type="region of interest" description="Disordered" evidence="1">
    <location>
        <begin position="123"/>
        <end position="153"/>
    </location>
</feature>
<dbReference type="Proteomes" id="UP000887540">
    <property type="component" value="Unplaced"/>
</dbReference>
<accession>A0A914D7D0</accession>
<proteinExistence type="predicted"/>
<dbReference type="WBParaSite" id="ACRNAN_scaffold193.g13118.t1">
    <property type="protein sequence ID" value="ACRNAN_scaffold193.g13118.t1"/>
    <property type="gene ID" value="ACRNAN_scaffold193.g13118"/>
</dbReference>
<feature type="compositionally biased region" description="Basic and acidic residues" evidence="1">
    <location>
        <begin position="130"/>
        <end position="142"/>
    </location>
</feature>
<evidence type="ECO:0000313" key="3">
    <source>
        <dbReference type="Proteomes" id="UP000887540"/>
    </source>
</evidence>
<evidence type="ECO:0000256" key="2">
    <source>
        <dbReference type="SAM" id="Phobius"/>
    </source>
</evidence>
<sequence length="153" mass="17624">MFLVITIIILFIYTLILIAFFMGWCTLVPKIIIPRREIPFSSVKSPRRNTIFADFESFSSPSQSLEILHRKLSLFPDDYNTSTSNLSPTRPNDYLHPKYSLPPTKIDISEHLWEYDQLLRTPASRKSSRNSRESIKTAKLIETHVPTPSPSIS</sequence>
<keyword evidence="2" id="KW-0812">Transmembrane</keyword>